<dbReference type="Gene3D" id="1.20.1250.20">
    <property type="entry name" value="MFS general substrate transporter like domains"/>
    <property type="match status" value="1"/>
</dbReference>
<evidence type="ECO:0000256" key="2">
    <source>
        <dbReference type="ARBA" id="ARBA00022448"/>
    </source>
</evidence>
<feature type="transmembrane region" description="Helical" evidence="6">
    <location>
        <begin position="311"/>
        <end position="328"/>
    </location>
</feature>
<evidence type="ECO:0000256" key="6">
    <source>
        <dbReference type="SAM" id="Phobius"/>
    </source>
</evidence>
<dbReference type="STRING" id="1336337.A0A3N4JDI4"/>
<dbReference type="InterPro" id="IPR011701">
    <property type="entry name" value="MFS"/>
</dbReference>
<dbReference type="SUPFAM" id="SSF103473">
    <property type="entry name" value="MFS general substrate transporter"/>
    <property type="match status" value="1"/>
</dbReference>
<feature type="transmembrane region" description="Helical" evidence="6">
    <location>
        <begin position="236"/>
        <end position="256"/>
    </location>
</feature>
<evidence type="ECO:0000313" key="7">
    <source>
        <dbReference type="EMBL" id="RPA95038.1"/>
    </source>
</evidence>
<keyword evidence="3 6" id="KW-0812">Transmembrane</keyword>
<feature type="transmembrane region" description="Helical" evidence="6">
    <location>
        <begin position="65"/>
        <end position="86"/>
    </location>
</feature>
<dbReference type="InterPro" id="IPR036259">
    <property type="entry name" value="MFS_trans_sf"/>
</dbReference>
<feature type="transmembrane region" description="Helical" evidence="6">
    <location>
        <begin position="12"/>
        <end position="29"/>
    </location>
</feature>
<gene>
    <name evidence="7" type="ORF">L873DRAFT_1830016</name>
</gene>
<dbReference type="GO" id="GO:0022857">
    <property type="term" value="F:transmembrane transporter activity"/>
    <property type="evidence" value="ECO:0007669"/>
    <property type="project" value="InterPro"/>
</dbReference>
<keyword evidence="4 6" id="KW-1133">Transmembrane helix</keyword>
<evidence type="ECO:0000256" key="4">
    <source>
        <dbReference type="ARBA" id="ARBA00022989"/>
    </source>
</evidence>
<dbReference type="PANTHER" id="PTHR43791:SF64">
    <property type="entry name" value="MAJOR FACILITATOR SUPERFAMILY (MFS) PROFILE DOMAIN-CONTAINING PROTEIN"/>
    <property type="match status" value="1"/>
</dbReference>
<organism evidence="7 8">
    <name type="scientific">Choiromyces venosus 120613-1</name>
    <dbReference type="NCBI Taxonomy" id="1336337"/>
    <lineage>
        <taxon>Eukaryota</taxon>
        <taxon>Fungi</taxon>
        <taxon>Dikarya</taxon>
        <taxon>Ascomycota</taxon>
        <taxon>Pezizomycotina</taxon>
        <taxon>Pezizomycetes</taxon>
        <taxon>Pezizales</taxon>
        <taxon>Tuberaceae</taxon>
        <taxon>Choiromyces</taxon>
    </lineage>
</organism>
<accession>A0A3N4JDI4</accession>
<evidence type="ECO:0000256" key="5">
    <source>
        <dbReference type="ARBA" id="ARBA00023136"/>
    </source>
</evidence>
<comment type="subcellular location">
    <subcellularLocation>
        <location evidence="1">Membrane</location>
        <topology evidence="1">Multi-pass membrane protein</topology>
    </subcellularLocation>
</comment>
<feature type="transmembrane region" description="Helical" evidence="6">
    <location>
        <begin position="92"/>
        <end position="116"/>
    </location>
</feature>
<keyword evidence="5 6" id="KW-0472">Membrane</keyword>
<sequence>MKTIDSSNHKTAYVIGCAICIIPSQIIMIKYRPSIYLPTLELAWGITTGLMAAAKDANLIYAIRFLIGVCEASSYPGIVTILMMWYNPSELARRVAIFGTSYPAANIFVGAMQAALHSSMDGLSGWRWLFIFNGIMTVVVALAGYFLLPGSPSNTRVFWLGKDHMQIAKDRMEKIGRAVPTGLTSEKLGKAFKTWPLWVFTLAYSLIPTGAYVLQTAATLPPAHISDKTMRPFRQVTIQLMIVVAGCIILSIWPSSFSLKMTSFHLLFLSNSAGPILVGIIIGIAVAFVYAIDSFANIFIYPASEAPNYPVGYKVAAVFGAVCIYATWTMGRMWRRDM</sequence>
<feature type="transmembrane region" description="Helical" evidence="6">
    <location>
        <begin position="128"/>
        <end position="148"/>
    </location>
</feature>
<keyword evidence="2" id="KW-0813">Transport</keyword>
<evidence type="ECO:0000313" key="8">
    <source>
        <dbReference type="Proteomes" id="UP000276215"/>
    </source>
</evidence>
<dbReference type="Pfam" id="PF07690">
    <property type="entry name" value="MFS_1"/>
    <property type="match status" value="1"/>
</dbReference>
<evidence type="ECO:0000256" key="3">
    <source>
        <dbReference type="ARBA" id="ARBA00022692"/>
    </source>
</evidence>
<keyword evidence="8" id="KW-1185">Reference proteome</keyword>
<name>A0A3N4JDI4_9PEZI</name>
<protein>
    <submittedName>
        <fullName evidence="7">MFS general substrate transporter</fullName>
    </submittedName>
</protein>
<dbReference type="Proteomes" id="UP000276215">
    <property type="component" value="Unassembled WGS sequence"/>
</dbReference>
<feature type="transmembrane region" description="Helical" evidence="6">
    <location>
        <begin position="276"/>
        <end position="299"/>
    </location>
</feature>
<feature type="transmembrane region" description="Helical" evidence="6">
    <location>
        <begin position="195"/>
        <end position="215"/>
    </location>
</feature>
<dbReference type="OrthoDB" id="3639251at2759"/>
<dbReference type="PANTHER" id="PTHR43791">
    <property type="entry name" value="PERMEASE-RELATED"/>
    <property type="match status" value="1"/>
</dbReference>
<dbReference type="EMBL" id="ML120430">
    <property type="protein sequence ID" value="RPA95038.1"/>
    <property type="molecule type" value="Genomic_DNA"/>
</dbReference>
<evidence type="ECO:0000256" key="1">
    <source>
        <dbReference type="ARBA" id="ARBA00004141"/>
    </source>
</evidence>
<proteinExistence type="predicted"/>
<dbReference type="AlphaFoldDB" id="A0A3N4JDI4"/>
<dbReference type="GO" id="GO:0016020">
    <property type="term" value="C:membrane"/>
    <property type="evidence" value="ECO:0007669"/>
    <property type="project" value="UniProtKB-SubCell"/>
</dbReference>
<reference evidence="7 8" key="1">
    <citation type="journal article" date="2018" name="Nat. Ecol. Evol.">
        <title>Pezizomycetes genomes reveal the molecular basis of ectomycorrhizal truffle lifestyle.</title>
        <authorList>
            <person name="Murat C."/>
            <person name="Payen T."/>
            <person name="Noel B."/>
            <person name="Kuo A."/>
            <person name="Morin E."/>
            <person name="Chen J."/>
            <person name="Kohler A."/>
            <person name="Krizsan K."/>
            <person name="Balestrini R."/>
            <person name="Da Silva C."/>
            <person name="Montanini B."/>
            <person name="Hainaut M."/>
            <person name="Levati E."/>
            <person name="Barry K.W."/>
            <person name="Belfiori B."/>
            <person name="Cichocki N."/>
            <person name="Clum A."/>
            <person name="Dockter R.B."/>
            <person name="Fauchery L."/>
            <person name="Guy J."/>
            <person name="Iotti M."/>
            <person name="Le Tacon F."/>
            <person name="Lindquist E.A."/>
            <person name="Lipzen A."/>
            <person name="Malagnac F."/>
            <person name="Mello A."/>
            <person name="Molinier V."/>
            <person name="Miyauchi S."/>
            <person name="Poulain J."/>
            <person name="Riccioni C."/>
            <person name="Rubini A."/>
            <person name="Sitrit Y."/>
            <person name="Splivallo R."/>
            <person name="Traeger S."/>
            <person name="Wang M."/>
            <person name="Zifcakova L."/>
            <person name="Wipf D."/>
            <person name="Zambonelli A."/>
            <person name="Paolocci F."/>
            <person name="Nowrousian M."/>
            <person name="Ottonello S."/>
            <person name="Baldrian P."/>
            <person name="Spatafora J.W."/>
            <person name="Henrissat B."/>
            <person name="Nagy L.G."/>
            <person name="Aury J.M."/>
            <person name="Wincker P."/>
            <person name="Grigoriev I.V."/>
            <person name="Bonfante P."/>
            <person name="Martin F.M."/>
        </authorList>
    </citation>
    <scope>NUCLEOTIDE SEQUENCE [LARGE SCALE GENOMIC DNA]</scope>
    <source>
        <strain evidence="7 8">120613-1</strain>
    </source>
</reference>